<dbReference type="Pfam" id="PF04306">
    <property type="entry name" value="DUF456"/>
    <property type="match status" value="1"/>
</dbReference>
<evidence type="ECO:0000313" key="2">
    <source>
        <dbReference type="EMBL" id="AHG92231.1"/>
    </source>
</evidence>
<evidence type="ECO:0000256" key="1">
    <source>
        <dbReference type="SAM" id="Phobius"/>
    </source>
</evidence>
<dbReference type="InterPro" id="IPR007403">
    <property type="entry name" value="DUF456"/>
</dbReference>
<organism evidence="2 3">
    <name type="scientific">Gemmatirosa kalamazoonensis</name>
    <dbReference type="NCBI Taxonomy" id="861299"/>
    <lineage>
        <taxon>Bacteria</taxon>
        <taxon>Pseudomonadati</taxon>
        <taxon>Gemmatimonadota</taxon>
        <taxon>Gemmatimonadia</taxon>
        <taxon>Gemmatimonadales</taxon>
        <taxon>Gemmatimonadaceae</taxon>
        <taxon>Gemmatirosa</taxon>
    </lineage>
</organism>
<name>W0RNB7_9BACT</name>
<feature type="transmembrane region" description="Helical" evidence="1">
    <location>
        <begin position="144"/>
        <end position="166"/>
    </location>
</feature>
<sequence length="167" mass="16614">MGLLLLALVLLVSIVMIPLGLPGLWVMIAAAVGYNALTVGAIAGPIGWPTLVGTVALGIVSEILDFTLAARFARKYGGSRRAGWGAIVGGFLGAFAGIPIPIVGSVIGAFLGAFAGAFIAEMSNRGSGAGTATRVAWGALLGRAAGAALKVGFGLAIAAWLLLAAWV</sequence>
<feature type="transmembrane region" description="Helical" evidence="1">
    <location>
        <begin position="46"/>
        <end position="70"/>
    </location>
</feature>
<dbReference type="InParanoid" id="W0RNB7"/>
<dbReference type="OrthoDB" id="9808460at2"/>
<evidence type="ECO:0000313" key="3">
    <source>
        <dbReference type="Proteomes" id="UP000019151"/>
    </source>
</evidence>
<dbReference type="HOGENOM" id="CLU_109297_4_1_0"/>
<dbReference type="AlphaFoldDB" id="W0RNB7"/>
<keyword evidence="1" id="KW-0472">Membrane</keyword>
<protein>
    <recommendedName>
        <fullName evidence="4">DUF456 domain-containing protein</fullName>
    </recommendedName>
</protein>
<accession>W0RNB7</accession>
<dbReference type="Proteomes" id="UP000019151">
    <property type="component" value="Plasmid 1"/>
</dbReference>
<feature type="transmembrane region" description="Helical" evidence="1">
    <location>
        <begin position="82"/>
        <end position="100"/>
    </location>
</feature>
<gene>
    <name evidence="2" type="ORF">J421_4696</name>
</gene>
<keyword evidence="1" id="KW-1133">Transmembrane helix</keyword>
<keyword evidence="3" id="KW-1185">Reference proteome</keyword>
<geneLocation type="plasmid" evidence="2 3">
    <name>1</name>
</geneLocation>
<reference evidence="2 3" key="1">
    <citation type="journal article" date="2014" name="Genome Announc.">
        <title>Genome Sequence and Methylome of Soil Bacterium Gemmatirosa kalamazoonensis KBS708T, a Member of the Rarely Cultivated Gemmatimonadetes Phylum.</title>
        <authorList>
            <person name="Debruyn J.M."/>
            <person name="Radosevich M."/>
            <person name="Wommack K.E."/>
            <person name="Polson S.W."/>
            <person name="Hauser L.J."/>
            <person name="Fawaz M.N."/>
            <person name="Korlach J."/>
            <person name="Tsai Y.C."/>
        </authorList>
    </citation>
    <scope>NUCLEOTIDE SEQUENCE [LARGE SCALE GENOMIC DNA]</scope>
    <source>
        <strain evidence="2 3">KBS708</strain>
        <plasmid evidence="3">Plasmid 1</plasmid>
    </source>
</reference>
<dbReference type="KEGG" id="gba:J421_4696"/>
<dbReference type="EMBL" id="CP007129">
    <property type="protein sequence ID" value="AHG92231.1"/>
    <property type="molecule type" value="Genomic_DNA"/>
</dbReference>
<dbReference type="PANTHER" id="PTHR39165">
    <property type="entry name" value="IG HYPOTHETICAL 17883"/>
    <property type="match status" value="1"/>
</dbReference>
<keyword evidence="2" id="KW-0614">Plasmid</keyword>
<dbReference type="RefSeq" id="WP_025413583.1">
    <property type="nucleotide sequence ID" value="NZ_CP007129.1"/>
</dbReference>
<keyword evidence="1" id="KW-0812">Transmembrane</keyword>
<dbReference type="PANTHER" id="PTHR39165:SF1">
    <property type="entry name" value="DUF456 DOMAIN-CONTAINING PROTEIN"/>
    <property type="match status" value="1"/>
</dbReference>
<evidence type="ECO:0008006" key="4">
    <source>
        <dbReference type="Google" id="ProtNLM"/>
    </source>
</evidence>
<proteinExistence type="predicted"/>